<dbReference type="SMART" id="SM00100">
    <property type="entry name" value="cNMP"/>
    <property type="match status" value="1"/>
</dbReference>
<dbReference type="PROSITE" id="PS50042">
    <property type="entry name" value="CNMP_BINDING_3"/>
    <property type="match status" value="1"/>
</dbReference>
<dbReference type="InterPro" id="IPR014710">
    <property type="entry name" value="RmlC-like_jellyroll"/>
</dbReference>
<evidence type="ECO:0000313" key="3">
    <source>
        <dbReference type="Proteomes" id="UP000198510"/>
    </source>
</evidence>
<dbReference type="PANTHER" id="PTHR23011:SF28">
    <property type="entry name" value="CYCLIC NUCLEOTIDE-BINDING DOMAIN CONTAINING PROTEIN"/>
    <property type="match status" value="1"/>
</dbReference>
<reference evidence="2 3" key="1">
    <citation type="submission" date="2016-10" db="EMBL/GenBank/DDBJ databases">
        <authorList>
            <person name="de Groot N.N."/>
        </authorList>
    </citation>
    <scope>NUCLEOTIDE SEQUENCE [LARGE SCALE GENOMIC DNA]</scope>
    <source>
        <strain evidence="2 3">DSM 25186</strain>
    </source>
</reference>
<accession>A0A1G8WN61</accession>
<dbReference type="Proteomes" id="UP000198510">
    <property type="component" value="Unassembled WGS sequence"/>
</dbReference>
<feature type="domain" description="Cyclic nucleotide-binding" evidence="1">
    <location>
        <begin position="25"/>
        <end position="145"/>
    </location>
</feature>
<dbReference type="Gene3D" id="2.60.120.10">
    <property type="entry name" value="Jelly Rolls"/>
    <property type="match status" value="1"/>
</dbReference>
<gene>
    <name evidence="2" type="ORF">SAMN05421823_101121</name>
</gene>
<dbReference type="InterPro" id="IPR018490">
    <property type="entry name" value="cNMP-bd_dom_sf"/>
</dbReference>
<dbReference type="EMBL" id="FNFO01000001">
    <property type="protein sequence ID" value="SDJ79080.1"/>
    <property type="molecule type" value="Genomic_DNA"/>
</dbReference>
<protein>
    <submittedName>
        <fullName evidence="2">Cyclic nucleotide-binding domain-containing protein</fullName>
    </submittedName>
</protein>
<name>A0A1G8WN61_9BACT</name>
<dbReference type="RefSeq" id="WP_089677886.1">
    <property type="nucleotide sequence ID" value="NZ_FNFO01000001.1"/>
</dbReference>
<dbReference type="STRING" id="1075417.SAMN05421823_101121"/>
<sequence length="174" mass="20374">MINPFRRSYTVEELNLFRFMRSNKLFAELNNEELMNFVPYLYLREYKKKEVVFFRGDPSQALYLIKSGTVSLFIDIDDKFETLTSLGTSQSFGDNALLYNTKRYYNAIVESEFCELYVIPQANLHEIFNANVKIRASMFAALAAQFNQLTINLFESYQASFGFFDLGQIYQRLS</sequence>
<organism evidence="2 3">
    <name type="scientific">Catalinimonas alkaloidigena</name>
    <dbReference type="NCBI Taxonomy" id="1075417"/>
    <lineage>
        <taxon>Bacteria</taxon>
        <taxon>Pseudomonadati</taxon>
        <taxon>Bacteroidota</taxon>
        <taxon>Cytophagia</taxon>
        <taxon>Cytophagales</taxon>
        <taxon>Catalimonadaceae</taxon>
        <taxon>Catalinimonas</taxon>
    </lineage>
</organism>
<dbReference type="PANTHER" id="PTHR23011">
    <property type="entry name" value="CYCLIC NUCLEOTIDE-BINDING DOMAIN CONTAINING PROTEIN"/>
    <property type="match status" value="1"/>
</dbReference>
<evidence type="ECO:0000313" key="2">
    <source>
        <dbReference type="EMBL" id="SDJ79080.1"/>
    </source>
</evidence>
<proteinExistence type="predicted"/>
<dbReference type="Pfam" id="PF00027">
    <property type="entry name" value="cNMP_binding"/>
    <property type="match status" value="1"/>
</dbReference>
<dbReference type="OrthoDB" id="1523752at2"/>
<keyword evidence="3" id="KW-1185">Reference proteome</keyword>
<dbReference type="InterPro" id="IPR000595">
    <property type="entry name" value="cNMP-bd_dom"/>
</dbReference>
<evidence type="ECO:0000259" key="1">
    <source>
        <dbReference type="PROSITE" id="PS50042"/>
    </source>
</evidence>
<dbReference type="AlphaFoldDB" id="A0A1G8WN61"/>
<dbReference type="CDD" id="cd00038">
    <property type="entry name" value="CAP_ED"/>
    <property type="match status" value="1"/>
</dbReference>
<dbReference type="SUPFAM" id="SSF51206">
    <property type="entry name" value="cAMP-binding domain-like"/>
    <property type="match status" value="1"/>
</dbReference>